<dbReference type="SUPFAM" id="SSF53732">
    <property type="entry name" value="Aconitase iron-sulfur domain"/>
    <property type="match status" value="1"/>
</dbReference>
<evidence type="ECO:0000256" key="8">
    <source>
        <dbReference type="ARBA" id="ARBA00023004"/>
    </source>
</evidence>
<keyword evidence="11 12" id="KW-0100">Branched-chain amino acid biosynthesis</keyword>
<comment type="subunit">
    <text evidence="12">Heterodimer of LeuC and LeuD.</text>
</comment>
<sequence length="466" mass="49149">MGSPMTLAAKLWESHVVSSPPGGPDLLYIDLHLTHEATSPQAFDGLRLAGRSVRRPELTLALEDHNVPTSPLAVADPVSRTQLETLRRNCETHGIELYSLGHRRQGIVHVVGPELGLVHPGMTVVCGDSHTSTHGAFGALAFGIGTSDVEHVLATQCLELPRPKTMAVDFDGELPRGVGAKDLVLALIAEIGPNGAQGHMVEYRGAAVRGLSMESRMTLCNMSIEAGARAGLVAPDATTLAYLRGRPYAPGAAHWDAAAAHWSTLHSDPGARFDRSVRIDVSALTPWVTWGTNPAQAAPLASEVPAPDAFADPLERASAQRALRYMDLAPGTPLRDIPIDVVFLGSCTNGRLEDLRAAASVLKGRSVADSTRLLVVPGSMEVRAEAEAEGLHEVFLASGAEWRSPGCSMCLGMNTDRLVGTVRSASTSNRNYEGRQGATARTHLVSPEVAAATAVTGRLAAPADLA</sequence>
<dbReference type="NCBIfam" id="TIGR00170">
    <property type="entry name" value="leuC"/>
    <property type="match status" value="1"/>
</dbReference>
<dbReference type="FunFam" id="3.30.499.10:FF:000007">
    <property type="entry name" value="3-isopropylmalate dehydratase large subunit"/>
    <property type="match status" value="1"/>
</dbReference>
<dbReference type="GeneID" id="66858509"/>
<dbReference type="Pfam" id="PF00330">
    <property type="entry name" value="Aconitase"/>
    <property type="match status" value="1"/>
</dbReference>
<evidence type="ECO:0000256" key="12">
    <source>
        <dbReference type="HAMAP-Rule" id="MF_01026"/>
    </source>
</evidence>
<comment type="similarity">
    <text evidence="12">Belongs to the aconitase/IPM isomerase family. LeuC type 1 subfamily.</text>
</comment>
<dbReference type="UniPathway" id="UPA00048">
    <property type="reaction ID" value="UER00071"/>
</dbReference>
<keyword evidence="9 12" id="KW-0411">Iron-sulfur</keyword>
<evidence type="ECO:0000256" key="4">
    <source>
        <dbReference type="ARBA" id="ARBA00022430"/>
    </source>
</evidence>
<reference evidence="14" key="3">
    <citation type="journal article" date="2021" name="bioRxiv">
        <title>Bilateral symmetry of linear streptomycete chromosomes.</title>
        <authorList>
            <person name="Algora-Gallardo L."/>
            <person name="Schniete J.K."/>
            <person name="Mark D.R."/>
            <person name="Hunter I.S."/>
            <person name="Herron P.R."/>
        </authorList>
    </citation>
    <scope>NUCLEOTIDE SEQUENCE</scope>
    <source>
        <strain evidence="14">ATCC 10970</strain>
    </source>
</reference>
<proteinExistence type="inferred from homology"/>
<dbReference type="InterPro" id="IPR001030">
    <property type="entry name" value="Acoase/IPM_deHydtase_lsu_aba"/>
</dbReference>
<feature type="binding site" evidence="12">
    <location>
        <position position="407"/>
    </location>
    <ligand>
        <name>[4Fe-4S] cluster</name>
        <dbReference type="ChEBI" id="CHEBI:49883"/>
    </ligand>
</feature>
<gene>
    <name evidence="12 14" type="primary">leuC</name>
    <name evidence="14" type="ORF">SRIM_031045</name>
</gene>
<dbReference type="InterPro" id="IPR033941">
    <property type="entry name" value="IPMI_cat"/>
</dbReference>
<keyword evidence="6 12" id="KW-0028">Amino-acid biosynthesis</keyword>
<evidence type="ECO:0000256" key="9">
    <source>
        <dbReference type="ARBA" id="ARBA00023014"/>
    </source>
</evidence>
<dbReference type="PANTHER" id="PTHR43822">
    <property type="entry name" value="HOMOACONITASE, MITOCHONDRIAL-RELATED"/>
    <property type="match status" value="1"/>
</dbReference>
<comment type="pathway">
    <text evidence="3 12">Amino-acid biosynthesis; L-leucine biosynthesis; L-leucine from 3-methyl-2-oxobutanoate: step 2/4.</text>
</comment>
<organism evidence="14 15">
    <name type="scientific">Streptomyces rimosus subsp. rimosus (strain ATCC 10970 / DSM 40260 / JCM 4667 / NRRL 2234)</name>
    <dbReference type="NCBI Taxonomy" id="1265868"/>
    <lineage>
        <taxon>Bacteria</taxon>
        <taxon>Bacillati</taxon>
        <taxon>Actinomycetota</taxon>
        <taxon>Actinomycetes</taxon>
        <taxon>Kitasatosporales</taxon>
        <taxon>Streptomycetaceae</taxon>
        <taxon>Streptomyces</taxon>
    </lineage>
</organism>
<dbReference type="PANTHER" id="PTHR43822:SF9">
    <property type="entry name" value="3-ISOPROPYLMALATE DEHYDRATASE"/>
    <property type="match status" value="1"/>
</dbReference>
<feature type="binding site" evidence="12">
    <location>
        <position position="410"/>
    </location>
    <ligand>
        <name>[4Fe-4S] cluster</name>
        <dbReference type="ChEBI" id="CHEBI:49883"/>
    </ligand>
</feature>
<feature type="binding site" evidence="12">
    <location>
        <position position="347"/>
    </location>
    <ligand>
        <name>[4Fe-4S] cluster</name>
        <dbReference type="ChEBI" id="CHEBI:49883"/>
    </ligand>
</feature>
<evidence type="ECO:0000313" key="14">
    <source>
        <dbReference type="EMBL" id="QST84018.1"/>
    </source>
</evidence>
<evidence type="ECO:0000256" key="2">
    <source>
        <dbReference type="ARBA" id="ARBA00002695"/>
    </source>
</evidence>
<dbReference type="Proteomes" id="UP000011074">
    <property type="component" value="Chromosome"/>
</dbReference>
<comment type="cofactor">
    <cofactor evidence="12">
        <name>[4Fe-4S] cluster</name>
        <dbReference type="ChEBI" id="CHEBI:49883"/>
    </cofactor>
    <text evidence="12">Binds 1 [4Fe-4S] cluster per subunit.</text>
</comment>
<dbReference type="GO" id="GO:0046872">
    <property type="term" value="F:metal ion binding"/>
    <property type="evidence" value="ECO:0007669"/>
    <property type="project" value="UniProtKB-KW"/>
</dbReference>
<feature type="domain" description="Aconitase/3-isopropylmalate dehydratase large subunit alpha/beta/alpha" evidence="13">
    <location>
        <begin position="10"/>
        <end position="457"/>
    </location>
</feature>
<protein>
    <recommendedName>
        <fullName evidence="12">3-isopropylmalate dehydratase large subunit</fullName>
        <ecNumber evidence="12">4.2.1.33</ecNumber>
    </recommendedName>
    <alternativeName>
        <fullName evidence="12">Alpha-IPM isomerase</fullName>
        <shortName evidence="12">IPMI</shortName>
    </alternativeName>
    <alternativeName>
        <fullName evidence="12">Isopropylmalate isomerase</fullName>
    </alternativeName>
</protein>
<keyword evidence="10 12" id="KW-0456">Lyase</keyword>
<dbReference type="CDD" id="cd01583">
    <property type="entry name" value="IPMI"/>
    <property type="match status" value="1"/>
</dbReference>
<dbReference type="InterPro" id="IPR018136">
    <property type="entry name" value="Aconitase_4Fe-4S_BS"/>
</dbReference>
<comment type="function">
    <text evidence="2 12">Catalyzes the isomerization between 2-isopropylmalate and 3-isopropylmalate, via the formation of 2-isopropylmaleate.</text>
</comment>
<comment type="catalytic activity">
    <reaction evidence="1 12">
        <text>(2R,3S)-3-isopropylmalate = (2S)-2-isopropylmalate</text>
        <dbReference type="Rhea" id="RHEA:32287"/>
        <dbReference type="ChEBI" id="CHEBI:1178"/>
        <dbReference type="ChEBI" id="CHEBI:35121"/>
        <dbReference type="EC" id="4.2.1.33"/>
    </reaction>
</comment>
<evidence type="ECO:0000256" key="7">
    <source>
        <dbReference type="ARBA" id="ARBA00022723"/>
    </source>
</evidence>
<dbReference type="EMBL" id="CP048261">
    <property type="protein sequence ID" value="QST84018.1"/>
    <property type="molecule type" value="Genomic_DNA"/>
</dbReference>
<evidence type="ECO:0000259" key="13">
    <source>
        <dbReference type="Pfam" id="PF00330"/>
    </source>
</evidence>
<keyword evidence="5 12" id="KW-0004">4Fe-4S</keyword>
<dbReference type="EC" id="4.2.1.33" evidence="12"/>
<dbReference type="HAMAP" id="MF_01026">
    <property type="entry name" value="LeuC_type1"/>
    <property type="match status" value="1"/>
</dbReference>
<evidence type="ECO:0000256" key="10">
    <source>
        <dbReference type="ARBA" id="ARBA00023239"/>
    </source>
</evidence>
<dbReference type="InterPro" id="IPR004430">
    <property type="entry name" value="3-IsopropMal_deHydase_lsu"/>
</dbReference>
<dbReference type="RefSeq" id="WP_030181808.1">
    <property type="nucleotide sequence ID" value="NZ_CP048261.1"/>
</dbReference>
<keyword evidence="7 12" id="KW-0479">Metal-binding</keyword>
<dbReference type="GO" id="GO:0051539">
    <property type="term" value="F:4 iron, 4 sulfur cluster binding"/>
    <property type="evidence" value="ECO:0007669"/>
    <property type="project" value="UniProtKB-KW"/>
</dbReference>
<dbReference type="GO" id="GO:0009098">
    <property type="term" value="P:L-leucine biosynthetic process"/>
    <property type="evidence" value="ECO:0007669"/>
    <property type="project" value="UniProtKB-UniRule"/>
</dbReference>
<evidence type="ECO:0000313" key="15">
    <source>
        <dbReference type="Proteomes" id="UP000011074"/>
    </source>
</evidence>
<evidence type="ECO:0000256" key="5">
    <source>
        <dbReference type="ARBA" id="ARBA00022485"/>
    </source>
</evidence>
<evidence type="ECO:0000256" key="1">
    <source>
        <dbReference type="ARBA" id="ARBA00000491"/>
    </source>
</evidence>
<keyword evidence="8 12" id="KW-0408">Iron</keyword>
<evidence type="ECO:0000256" key="11">
    <source>
        <dbReference type="ARBA" id="ARBA00023304"/>
    </source>
</evidence>
<dbReference type="InterPro" id="IPR036008">
    <property type="entry name" value="Aconitase_4Fe-4S_dom"/>
</dbReference>
<dbReference type="Gene3D" id="3.30.499.10">
    <property type="entry name" value="Aconitase, domain 3"/>
    <property type="match status" value="2"/>
</dbReference>
<reference evidence="14" key="1">
    <citation type="submission" date="2012-12" db="EMBL/GenBank/DDBJ databases">
        <authorList>
            <person name="Pethick F.E."/>
            <person name="MacFadyen A.C."/>
            <person name="Tang Z."/>
            <person name="Sangal V."/>
            <person name="Tze-Tze L."/>
            <person name="Chu J."/>
            <person name="Guo M."/>
            <person name="Kirby R."/>
            <person name="Hoskisson P.A."/>
            <person name="Herron P.R."/>
            <person name="Hunter I.S."/>
        </authorList>
    </citation>
    <scope>NUCLEOTIDE SEQUENCE</scope>
    <source>
        <strain evidence="14">ATCC 10970</strain>
    </source>
</reference>
<evidence type="ECO:0000256" key="3">
    <source>
        <dbReference type="ARBA" id="ARBA00004729"/>
    </source>
</evidence>
<dbReference type="GO" id="GO:0003861">
    <property type="term" value="F:3-isopropylmalate dehydratase activity"/>
    <property type="evidence" value="ECO:0007669"/>
    <property type="project" value="UniProtKB-UniRule"/>
</dbReference>
<keyword evidence="4 12" id="KW-0432">Leucine biosynthesis</keyword>
<dbReference type="PRINTS" id="PR00415">
    <property type="entry name" value="ACONITASE"/>
</dbReference>
<dbReference type="NCBIfam" id="NF004016">
    <property type="entry name" value="PRK05478.1"/>
    <property type="match status" value="1"/>
</dbReference>
<evidence type="ECO:0000256" key="6">
    <source>
        <dbReference type="ARBA" id="ARBA00022605"/>
    </source>
</evidence>
<dbReference type="InterPro" id="IPR050067">
    <property type="entry name" value="IPM_dehydratase_rel_enz"/>
</dbReference>
<name>A0A8A1UW30_STRR1</name>
<reference evidence="14" key="2">
    <citation type="submission" date="2020-01" db="EMBL/GenBank/DDBJ databases">
        <authorList>
            <person name="Algora L."/>
            <person name="Schniete J.K."/>
            <person name="MacFadyen A."/>
            <person name="Hoskisson P.A."/>
            <person name="Hunter I.S."/>
            <person name="Herron P.R."/>
        </authorList>
    </citation>
    <scope>NUCLEOTIDE SEQUENCE</scope>
    <source>
        <strain evidence="14">ATCC 10970</strain>
    </source>
</reference>
<dbReference type="InterPro" id="IPR015931">
    <property type="entry name" value="Acnase/IPM_dHydase_lsu_aba_1/3"/>
</dbReference>
<accession>A0A8A1UW30</accession>
<dbReference type="PROSITE" id="PS00450">
    <property type="entry name" value="ACONITASE_1"/>
    <property type="match status" value="1"/>
</dbReference>
<dbReference type="UniPathway" id="UPA00946"/>
<dbReference type="AlphaFoldDB" id="A0A8A1UW30"/>
<dbReference type="NCBIfam" id="NF009116">
    <property type="entry name" value="PRK12466.1"/>
    <property type="match status" value="1"/>
</dbReference>
<dbReference type="PROSITE" id="PS01244">
    <property type="entry name" value="ACONITASE_2"/>
    <property type="match status" value="1"/>
</dbReference>